<evidence type="ECO:0000256" key="2">
    <source>
        <dbReference type="SAM" id="Phobius"/>
    </source>
</evidence>
<evidence type="ECO:0000313" key="3">
    <source>
        <dbReference type="EMBL" id="VDL18354.1"/>
    </source>
</evidence>
<proteinExistence type="predicted"/>
<dbReference type="WBParaSite" id="HDID_0000089201-mRNA-1">
    <property type="protein sequence ID" value="HDID_0000089201-mRNA-1"/>
    <property type="gene ID" value="HDID_0000089201"/>
</dbReference>
<keyword evidence="2" id="KW-1133">Transmembrane helix</keyword>
<evidence type="ECO:0000313" key="5">
    <source>
        <dbReference type="WBParaSite" id="HDID_0000089201-mRNA-1"/>
    </source>
</evidence>
<dbReference type="STRING" id="6216.A0A0R3S9G5"/>
<feature type="region of interest" description="Disordered" evidence="1">
    <location>
        <begin position="56"/>
        <end position="84"/>
    </location>
</feature>
<dbReference type="AlphaFoldDB" id="A0A0R3S9G5"/>
<reference evidence="3 4" key="2">
    <citation type="submission" date="2018-11" db="EMBL/GenBank/DDBJ databases">
        <authorList>
            <consortium name="Pathogen Informatics"/>
        </authorList>
    </citation>
    <scope>NUCLEOTIDE SEQUENCE [LARGE SCALE GENOMIC DNA]</scope>
</reference>
<evidence type="ECO:0000256" key="1">
    <source>
        <dbReference type="SAM" id="MobiDB-lite"/>
    </source>
</evidence>
<keyword evidence="2" id="KW-0812">Transmembrane</keyword>
<protein>
    <submittedName>
        <fullName evidence="5">G_PROTEIN_RECEP_F1_2 domain-containing protein</fullName>
    </submittedName>
</protein>
<dbReference type="Proteomes" id="UP000274504">
    <property type="component" value="Unassembled WGS sequence"/>
</dbReference>
<gene>
    <name evidence="3" type="ORF">HDID_LOCUS893</name>
</gene>
<dbReference type="OrthoDB" id="10011262at2759"/>
<organism evidence="5">
    <name type="scientific">Hymenolepis diminuta</name>
    <name type="common">Rat tapeworm</name>
    <dbReference type="NCBI Taxonomy" id="6216"/>
    <lineage>
        <taxon>Eukaryota</taxon>
        <taxon>Metazoa</taxon>
        <taxon>Spiralia</taxon>
        <taxon>Lophotrochozoa</taxon>
        <taxon>Platyhelminthes</taxon>
        <taxon>Cestoda</taxon>
        <taxon>Eucestoda</taxon>
        <taxon>Cyclophyllidea</taxon>
        <taxon>Hymenolepididae</taxon>
        <taxon>Hymenolepis</taxon>
    </lineage>
</organism>
<accession>A0A0R3S9G5</accession>
<keyword evidence="2" id="KW-0472">Membrane</keyword>
<name>A0A0R3S9G5_HYMDI</name>
<evidence type="ECO:0000313" key="4">
    <source>
        <dbReference type="Proteomes" id="UP000274504"/>
    </source>
</evidence>
<reference evidence="5" key="1">
    <citation type="submission" date="2017-02" db="UniProtKB">
        <authorList>
            <consortium name="WormBaseParasite"/>
        </authorList>
    </citation>
    <scope>IDENTIFICATION</scope>
</reference>
<dbReference type="EMBL" id="UYSG01000136">
    <property type="protein sequence ID" value="VDL18354.1"/>
    <property type="molecule type" value="Genomic_DNA"/>
</dbReference>
<sequence>MIVNEVGNFFITVNHSVNIIPYYLFSKRFRTLFVVIYFGWIKRCYNIRRKVTPLNRQILPPSSPNGRPRVPSRANIQPITPATPIHDSPLPLTPSMEKNDSCPFILVKLEGMNGTFL</sequence>
<feature type="transmembrane region" description="Helical" evidence="2">
    <location>
        <begin position="20"/>
        <end position="40"/>
    </location>
</feature>